<keyword evidence="4" id="KW-0520">NAD</keyword>
<dbReference type="PANTHER" id="PTHR35330:SF1">
    <property type="entry name" value="SIROHEME BIOSYNTHESIS PROTEIN MET8"/>
    <property type="match status" value="1"/>
</dbReference>
<dbReference type="SUPFAM" id="SSF51735">
    <property type="entry name" value="NAD(P)-binding Rossmann-fold domains"/>
    <property type="match status" value="1"/>
</dbReference>
<protein>
    <recommendedName>
        <fullName evidence="2">precorrin-2 dehydrogenase</fullName>
        <ecNumber evidence="2">1.3.1.76</ecNumber>
    </recommendedName>
</protein>
<keyword evidence="5" id="KW-0627">Porphyrin biosynthesis</keyword>
<dbReference type="Proteomes" id="UP001597267">
    <property type="component" value="Unassembled WGS sequence"/>
</dbReference>
<dbReference type="RefSeq" id="WP_125713181.1">
    <property type="nucleotide sequence ID" value="NZ_JBHTOP010000026.1"/>
</dbReference>
<dbReference type="EC" id="1.3.1.76" evidence="2"/>
<keyword evidence="3" id="KW-0560">Oxidoreductase</keyword>
<dbReference type="InterPro" id="IPR028161">
    <property type="entry name" value="Met8-like"/>
</dbReference>
<evidence type="ECO:0000256" key="4">
    <source>
        <dbReference type="ARBA" id="ARBA00023027"/>
    </source>
</evidence>
<comment type="pathway">
    <text evidence="1">Porphyrin-containing compound metabolism; siroheme biosynthesis; sirohydrochlorin from precorrin-2: step 1/1.</text>
</comment>
<reference evidence="8" key="1">
    <citation type="journal article" date="2019" name="Int. J. Syst. Evol. Microbiol.">
        <title>The Global Catalogue of Microorganisms (GCM) 10K type strain sequencing project: providing services to taxonomists for standard genome sequencing and annotation.</title>
        <authorList>
            <consortium name="The Broad Institute Genomics Platform"/>
            <consortium name="The Broad Institute Genome Sequencing Center for Infectious Disease"/>
            <person name="Wu L."/>
            <person name="Ma J."/>
        </authorList>
    </citation>
    <scope>NUCLEOTIDE SEQUENCE [LARGE SCALE GENOMIC DNA]</scope>
    <source>
        <strain evidence="8">CCM 8896</strain>
    </source>
</reference>
<dbReference type="Gene3D" id="3.40.50.720">
    <property type="entry name" value="NAD(P)-binding Rossmann-like Domain"/>
    <property type="match status" value="1"/>
</dbReference>
<proteinExistence type="predicted"/>
<keyword evidence="8" id="KW-1185">Reference proteome</keyword>
<comment type="catalytic activity">
    <reaction evidence="6">
        <text>precorrin-2 + NAD(+) = sirohydrochlorin + NADH + 2 H(+)</text>
        <dbReference type="Rhea" id="RHEA:15613"/>
        <dbReference type="ChEBI" id="CHEBI:15378"/>
        <dbReference type="ChEBI" id="CHEBI:57540"/>
        <dbReference type="ChEBI" id="CHEBI:57945"/>
        <dbReference type="ChEBI" id="CHEBI:58351"/>
        <dbReference type="ChEBI" id="CHEBI:58827"/>
        <dbReference type="EC" id="1.3.1.76"/>
    </reaction>
</comment>
<dbReference type="InterPro" id="IPR036291">
    <property type="entry name" value="NAD(P)-bd_dom_sf"/>
</dbReference>
<gene>
    <name evidence="7" type="ORF">ACFQ5M_11650</name>
</gene>
<evidence type="ECO:0000313" key="8">
    <source>
        <dbReference type="Proteomes" id="UP001597267"/>
    </source>
</evidence>
<accession>A0ABW4JAV6</accession>
<dbReference type="PANTHER" id="PTHR35330">
    <property type="entry name" value="SIROHEME BIOSYNTHESIS PROTEIN MET8"/>
    <property type="match status" value="1"/>
</dbReference>
<organism evidence="7 8">
    <name type="scientific">Agrilactobacillus yilanensis</name>
    <dbReference type="NCBI Taxonomy" id="2485997"/>
    <lineage>
        <taxon>Bacteria</taxon>
        <taxon>Bacillati</taxon>
        <taxon>Bacillota</taxon>
        <taxon>Bacilli</taxon>
        <taxon>Lactobacillales</taxon>
        <taxon>Lactobacillaceae</taxon>
        <taxon>Agrilactobacillus</taxon>
    </lineage>
</organism>
<name>A0ABW4JAV6_9LACO</name>
<dbReference type="EMBL" id="JBHTOP010000026">
    <property type="protein sequence ID" value="MFD1672756.1"/>
    <property type="molecule type" value="Genomic_DNA"/>
</dbReference>
<evidence type="ECO:0000256" key="3">
    <source>
        <dbReference type="ARBA" id="ARBA00023002"/>
    </source>
</evidence>
<dbReference type="Pfam" id="PF13241">
    <property type="entry name" value="NAD_binding_7"/>
    <property type="match status" value="1"/>
</dbReference>
<comment type="caution">
    <text evidence="7">The sequence shown here is derived from an EMBL/GenBank/DDBJ whole genome shotgun (WGS) entry which is preliminary data.</text>
</comment>
<dbReference type="InterPro" id="IPR006367">
    <property type="entry name" value="Sirohaem_synthase_N"/>
</dbReference>
<sequence length="145" mass="16315">MKKYPIALDLEQRRVLIVGGGQIALRKIKGLQETGAVITVVAPTILPEIGPLVQYQRQRPFEFKDLLEQELIFCCTDAPTLNRRIAAAVGQDQLVNNTSDKQTSNFYNFATITYDEVTINIGSDGQNIHKVQRVKQAIQRYLAKL</sequence>
<evidence type="ECO:0000256" key="5">
    <source>
        <dbReference type="ARBA" id="ARBA00023244"/>
    </source>
</evidence>
<evidence type="ECO:0000256" key="1">
    <source>
        <dbReference type="ARBA" id="ARBA00005010"/>
    </source>
</evidence>
<evidence type="ECO:0000313" key="7">
    <source>
        <dbReference type="EMBL" id="MFD1672756.1"/>
    </source>
</evidence>
<evidence type="ECO:0000256" key="2">
    <source>
        <dbReference type="ARBA" id="ARBA00012400"/>
    </source>
</evidence>
<evidence type="ECO:0000256" key="6">
    <source>
        <dbReference type="ARBA" id="ARBA00047561"/>
    </source>
</evidence>
<dbReference type="NCBIfam" id="TIGR01470">
    <property type="entry name" value="cysG_Nterm"/>
    <property type="match status" value="1"/>
</dbReference>